<dbReference type="GO" id="GO:0005886">
    <property type="term" value="C:plasma membrane"/>
    <property type="evidence" value="ECO:0007669"/>
    <property type="project" value="UniProtKB-SubCell"/>
</dbReference>
<feature type="chain" id="PRO_5015200468" evidence="6">
    <location>
        <begin position="23"/>
        <end position="235"/>
    </location>
</feature>
<evidence type="ECO:0000256" key="3">
    <source>
        <dbReference type="ARBA" id="ARBA00022729"/>
    </source>
</evidence>
<feature type="region of interest" description="Disordered" evidence="5">
    <location>
        <begin position="124"/>
        <end position="147"/>
    </location>
</feature>
<dbReference type="FunFam" id="1.20.58.1040:FF:000003">
    <property type="entry name" value="glucan endo-1,3-beta-glucosidase 7"/>
    <property type="match status" value="1"/>
</dbReference>
<keyword evidence="4" id="KW-1015">Disulfide bond</keyword>
<dbReference type="STRING" id="74649.A0A2P6SKG5"/>
<dbReference type="GO" id="GO:0009506">
    <property type="term" value="C:plasmodesma"/>
    <property type="evidence" value="ECO:0007669"/>
    <property type="project" value="UniProtKB-ARBA"/>
</dbReference>
<organism evidence="8 9">
    <name type="scientific">Rosa chinensis</name>
    <name type="common">China rose</name>
    <dbReference type="NCBI Taxonomy" id="74649"/>
    <lineage>
        <taxon>Eukaryota</taxon>
        <taxon>Viridiplantae</taxon>
        <taxon>Streptophyta</taxon>
        <taxon>Embryophyta</taxon>
        <taxon>Tracheophyta</taxon>
        <taxon>Spermatophyta</taxon>
        <taxon>Magnoliopsida</taxon>
        <taxon>eudicotyledons</taxon>
        <taxon>Gunneridae</taxon>
        <taxon>Pentapetalae</taxon>
        <taxon>rosids</taxon>
        <taxon>fabids</taxon>
        <taxon>Rosales</taxon>
        <taxon>Rosaceae</taxon>
        <taxon>Rosoideae</taxon>
        <taxon>Rosoideae incertae sedis</taxon>
        <taxon>Rosa</taxon>
    </lineage>
</organism>
<feature type="signal peptide" evidence="6">
    <location>
        <begin position="1"/>
        <end position="22"/>
    </location>
</feature>
<dbReference type="InterPro" id="IPR012946">
    <property type="entry name" value="X8"/>
</dbReference>
<dbReference type="GO" id="GO:0098552">
    <property type="term" value="C:side of membrane"/>
    <property type="evidence" value="ECO:0007669"/>
    <property type="project" value="UniProtKB-KW"/>
</dbReference>
<keyword evidence="2" id="KW-0325">Glycoprotein</keyword>
<dbReference type="Pfam" id="PF07983">
    <property type="entry name" value="X8"/>
    <property type="match status" value="2"/>
</dbReference>
<evidence type="ECO:0000256" key="2">
    <source>
        <dbReference type="ARBA" id="ARBA00022622"/>
    </source>
</evidence>
<keyword evidence="2" id="KW-0472">Membrane</keyword>
<dbReference type="PANTHER" id="PTHR31044:SF52">
    <property type="entry name" value="OS01G0631500 PROTEIN"/>
    <property type="match status" value="1"/>
</dbReference>
<reference evidence="8 9" key="1">
    <citation type="journal article" date="2018" name="Nat. Genet.">
        <title>The Rosa genome provides new insights in the design of modern roses.</title>
        <authorList>
            <person name="Bendahmane M."/>
        </authorList>
    </citation>
    <scope>NUCLEOTIDE SEQUENCE [LARGE SCALE GENOMIC DNA]</scope>
    <source>
        <strain evidence="9">cv. Old Blush</strain>
    </source>
</reference>
<evidence type="ECO:0000259" key="7">
    <source>
        <dbReference type="SMART" id="SM00768"/>
    </source>
</evidence>
<dbReference type="PANTHER" id="PTHR31044">
    <property type="entry name" value="BETA-1,3 GLUCANASE"/>
    <property type="match status" value="1"/>
</dbReference>
<comment type="subcellular location">
    <subcellularLocation>
        <location evidence="1">Cell membrane</location>
        <topology evidence="1">Lipid-anchor</topology>
        <topology evidence="1">GPI-anchor</topology>
    </subcellularLocation>
</comment>
<dbReference type="OMA" id="VAMNNIP"/>
<evidence type="ECO:0000256" key="4">
    <source>
        <dbReference type="ARBA" id="ARBA00023157"/>
    </source>
</evidence>
<evidence type="ECO:0000256" key="5">
    <source>
        <dbReference type="SAM" id="MobiDB-lite"/>
    </source>
</evidence>
<accession>A0A2P6SKG5</accession>
<dbReference type="Gene3D" id="1.20.58.1040">
    <property type="match status" value="2"/>
</dbReference>
<dbReference type="Gramene" id="PRQ59159">
    <property type="protein sequence ID" value="PRQ59159"/>
    <property type="gene ID" value="RchiOBHm_Chr1g0367101"/>
</dbReference>
<evidence type="ECO:0000256" key="6">
    <source>
        <dbReference type="SAM" id="SignalP"/>
    </source>
</evidence>
<name>A0A2P6SKG5_ROSCH</name>
<evidence type="ECO:0000256" key="1">
    <source>
        <dbReference type="ARBA" id="ARBA00004609"/>
    </source>
</evidence>
<dbReference type="OrthoDB" id="1298616at2759"/>
<proteinExistence type="predicted"/>
<comment type="caution">
    <text evidence="8">The sequence shown here is derived from an EMBL/GenBank/DDBJ whole genome shotgun (WGS) entry which is preliminary data.</text>
</comment>
<keyword evidence="9" id="KW-1185">Reference proteome</keyword>
<keyword evidence="3 6" id="KW-0732">Signal</keyword>
<feature type="domain" description="X8" evidence="7">
    <location>
        <begin position="31"/>
        <end position="115"/>
    </location>
</feature>
<dbReference type="SMART" id="SM00768">
    <property type="entry name" value="X8"/>
    <property type="match status" value="2"/>
</dbReference>
<dbReference type="InterPro" id="IPR044788">
    <property type="entry name" value="X8_dom_prot"/>
</dbReference>
<feature type="domain" description="X8" evidence="7">
    <location>
        <begin position="151"/>
        <end position="233"/>
    </location>
</feature>
<dbReference type="AlphaFoldDB" id="A0A2P6SKG5"/>
<sequence>MVTKLIISLLLLQLSTTAFCDAGSQNVGPILFCVARGGTSDQSLSANIDYACNQASVNCQPIQPGGACFTNDLKTRASFAMNAYYNLYHSLGGTCDFSGSGQVTNFDPSKGSCQFSSGSKAVPINTPGSSATPIPKTPKPSPGGDNGPGLKWCIAKPHADIQALQKNLDWLCGMIECQAIQPGGACYDESVRSRASFAMNSYYQTKGRNDYNCDFSGTGLITTVDPSHGQCRYLR</sequence>
<gene>
    <name evidence="8" type="ORF">RchiOBHm_Chr1g0367101</name>
</gene>
<keyword evidence="2" id="KW-0336">GPI-anchor</keyword>
<protein>
    <submittedName>
        <fullName evidence="8">Putative X8 domain-containing protein</fullName>
    </submittedName>
</protein>
<evidence type="ECO:0000313" key="9">
    <source>
        <dbReference type="Proteomes" id="UP000238479"/>
    </source>
</evidence>
<evidence type="ECO:0000313" key="8">
    <source>
        <dbReference type="EMBL" id="PRQ59159.1"/>
    </source>
</evidence>
<dbReference type="EMBL" id="PDCK01000039">
    <property type="protein sequence ID" value="PRQ59159.1"/>
    <property type="molecule type" value="Genomic_DNA"/>
</dbReference>
<dbReference type="Proteomes" id="UP000238479">
    <property type="component" value="Chromosome 1"/>
</dbReference>
<keyword evidence="2" id="KW-0449">Lipoprotein</keyword>